<dbReference type="GeneID" id="70244456"/>
<dbReference type="Pfam" id="PF17109">
    <property type="entry name" value="Goodbye"/>
    <property type="match status" value="1"/>
</dbReference>
<evidence type="ECO:0000259" key="1">
    <source>
        <dbReference type="Pfam" id="PF14479"/>
    </source>
</evidence>
<dbReference type="Gene3D" id="1.20.120.1020">
    <property type="entry name" value="Prion-inhibition and propagation, HeLo domain"/>
    <property type="match status" value="1"/>
</dbReference>
<dbReference type="InterPro" id="IPR029498">
    <property type="entry name" value="HeLo_dom"/>
</dbReference>
<name>A0AAD4KUY0_9EURO</name>
<feature type="domain" description="Fungal STAND N-terminal Goodbye" evidence="2">
    <location>
        <begin position="13"/>
        <end position="145"/>
    </location>
</feature>
<dbReference type="RefSeq" id="XP_046071445.1">
    <property type="nucleotide sequence ID" value="XM_046214169.1"/>
</dbReference>
<dbReference type="Pfam" id="PF14479">
    <property type="entry name" value="HeLo"/>
    <property type="match status" value="1"/>
</dbReference>
<keyword evidence="3" id="KW-0034">Amyloid</keyword>
<dbReference type="InterPro" id="IPR038305">
    <property type="entry name" value="HeLo_sf"/>
</dbReference>
<reference evidence="3" key="1">
    <citation type="submission" date="2021-12" db="EMBL/GenBank/DDBJ databases">
        <title>Convergent genome expansion in fungi linked to evolution of root-endophyte symbiosis.</title>
        <authorList>
            <consortium name="DOE Joint Genome Institute"/>
            <person name="Ke Y.-H."/>
            <person name="Bonito G."/>
            <person name="Liao H.-L."/>
            <person name="Looney B."/>
            <person name="Rojas-Flechas A."/>
            <person name="Nash J."/>
            <person name="Hameed K."/>
            <person name="Schadt C."/>
            <person name="Martin F."/>
            <person name="Crous P.W."/>
            <person name="Miettinen O."/>
            <person name="Magnuson J.K."/>
            <person name="Labbe J."/>
            <person name="Jacobson D."/>
            <person name="Doktycz M.J."/>
            <person name="Veneault-Fourrey C."/>
            <person name="Kuo A."/>
            <person name="Mondo S."/>
            <person name="Calhoun S."/>
            <person name="Riley R."/>
            <person name="Ohm R."/>
            <person name="LaButti K."/>
            <person name="Andreopoulos B."/>
            <person name="Pangilinan J."/>
            <person name="Nolan M."/>
            <person name="Tritt A."/>
            <person name="Clum A."/>
            <person name="Lipzen A."/>
            <person name="Daum C."/>
            <person name="Barry K."/>
            <person name="Grigoriev I.V."/>
            <person name="Vilgalys R."/>
        </authorList>
    </citation>
    <scope>NUCLEOTIDE SEQUENCE</scope>
    <source>
        <strain evidence="3">PMI_201</strain>
    </source>
</reference>
<protein>
    <submittedName>
        <fullName evidence="3">Prion-inhibition and propagation-domain-containing protein</fullName>
    </submittedName>
</protein>
<evidence type="ECO:0000313" key="3">
    <source>
        <dbReference type="EMBL" id="KAH8696509.1"/>
    </source>
</evidence>
<evidence type="ECO:0000259" key="2">
    <source>
        <dbReference type="Pfam" id="PF17109"/>
    </source>
</evidence>
<dbReference type="AlphaFoldDB" id="A0AAD4KUY0"/>
<organism evidence="3 4">
    <name type="scientific">Talaromyces proteolyticus</name>
    <dbReference type="NCBI Taxonomy" id="1131652"/>
    <lineage>
        <taxon>Eukaryota</taxon>
        <taxon>Fungi</taxon>
        <taxon>Dikarya</taxon>
        <taxon>Ascomycota</taxon>
        <taxon>Pezizomycotina</taxon>
        <taxon>Eurotiomycetes</taxon>
        <taxon>Eurotiomycetidae</taxon>
        <taxon>Eurotiales</taxon>
        <taxon>Trichocomaceae</taxon>
        <taxon>Talaromyces</taxon>
        <taxon>Talaromyces sect. Bacilispori</taxon>
    </lineage>
</organism>
<proteinExistence type="predicted"/>
<keyword evidence="3" id="KW-0640">Prion</keyword>
<dbReference type="PANTHER" id="PTHR37542:SF3">
    <property type="entry name" value="PRION-INHIBITION AND PROPAGATION HELO DOMAIN-CONTAINING PROTEIN"/>
    <property type="match status" value="1"/>
</dbReference>
<keyword evidence="4" id="KW-1185">Reference proteome</keyword>
<dbReference type="Proteomes" id="UP001201262">
    <property type="component" value="Unassembled WGS sequence"/>
</dbReference>
<sequence length="534" mass="59962">MATPAIYDLAQLWQAAVQDYEKTTGKSLRLVQFRSMEEVMGGTEDLSNKFKGFRDDKDKVAKVRTAFKNNMWLIQTIVNTIQTVGNAASMVLIAFALQAFPPAMPASLIFSAFGQVMQSFADVSADYDKIMGFFEFTHRFLDRMSIIDQKMPNLPQFQRCVSRVFSSILKICAIAQKYSAEKRMKKWFDSLMNGTDGELAGATANLEEAVNELSQAVGLTTLRTVEILNEVIQSMNGSIEFLVSNANLIDERTRAIESNTNIIIQQNQDLASKQDHITDMQQETLQKLAEQSKMLNGVVAYFGSIQMGQNFGKSFQNSLLKLGVVRLRLTRWSQSVGLGNLDNVKSLENVKISEEDIPMVKELLNRIIESFSDAERTSDRIKKRNPSVSVLDPTKELDEVAASLHQKIDALVKTRQGEVEPEEQTELTLYEEKNFTRLIEDISDSVNDLVNLFPAVQEAQQKLCDEEVSEMNKNETSLSLLKDAADDQDNMLSQTVTKIIQSNTSYNNSVIFQGTNSGFQIGNNKGKISNIRFH</sequence>
<accession>A0AAD4KUY0</accession>
<comment type="caution">
    <text evidence="3">The sequence shown here is derived from an EMBL/GenBank/DDBJ whole genome shotgun (WGS) entry which is preliminary data.</text>
</comment>
<dbReference type="EMBL" id="JAJTJA010000007">
    <property type="protein sequence ID" value="KAH8696509.1"/>
    <property type="molecule type" value="Genomic_DNA"/>
</dbReference>
<feature type="domain" description="Prion-inhibition and propagation HeLo" evidence="1">
    <location>
        <begin position="295"/>
        <end position="481"/>
    </location>
</feature>
<dbReference type="PANTHER" id="PTHR37542">
    <property type="entry name" value="HELO DOMAIN-CONTAINING PROTEIN-RELATED"/>
    <property type="match status" value="1"/>
</dbReference>
<gene>
    <name evidence="3" type="ORF">BGW36DRAFT_360337</name>
</gene>
<evidence type="ECO:0000313" key="4">
    <source>
        <dbReference type="Proteomes" id="UP001201262"/>
    </source>
</evidence>
<dbReference type="InterPro" id="IPR031350">
    <property type="entry name" value="Goodbye_dom"/>
</dbReference>